<name>A0A830BLY1_9LAMI</name>
<dbReference type="Pfam" id="PF03478">
    <property type="entry name" value="Beta-prop_KIB1-4"/>
    <property type="match status" value="1"/>
</dbReference>
<keyword evidence="4" id="KW-1185">Reference proteome</keyword>
<dbReference type="OrthoDB" id="894775at2759"/>
<accession>A0A830BLY1</accession>
<evidence type="ECO:0000259" key="1">
    <source>
        <dbReference type="Pfam" id="PF00646"/>
    </source>
</evidence>
<sequence>MARRRKNGVPWSDLPVELLQKISRSLDTETDVLRFRAVCNSWRSSTTPFKKYPFPSLKLPFPFSAAAVPVGVHPIHDGAYFSLTERTVYRVQSPKRNNPNSWLVKIENAGDGKLRLVSPLNDRQIKILPETPIPKVLNTLNFRVSEVCRAYTLHYVNPTNPKQNDEYRYAKKVVVSANSESNDYVVMAIDDKWTIVIDVWYIKSGEDKWTIVPTSNSWHNTFLDVAYYKGQFYGVDVNGSDWVFDSNLDRTKITCYLCSDASKRHLVELYDGELYLVEGVTDKDKRTCKCTDIDDGCQCRFPNTPVFNTVVEIVISRMDRPKYEWVETKTVNDRVIFVGDDCSFALPSKEFKDCNGTRVFYTDAYISFRTEEEKVDYHDDYGIGYEGDGDYGYDDYHECDCCGCSSDDEDVVRHDDFVPRAGVKLKFRGLHGHNVGVCDFESGKIGSLLKFPEFAGVFWPPPRWLK</sequence>
<dbReference type="InterPro" id="IPR005174">
    <property type="entry name" value="KIB1-4_b-propeller"/>
</dbReference>
<protein>
    <submittedName>
        <fullName evidence="3">Putative F-box protein at5g60060</fullName>
    </submittedName>
</protein>
<feature type="domain" description="F-box" evidence="1">
    <location>
        <begin position="11"/>
        <end position="45"/>
    </location>
</feature>
<proteinExistence type="predicted"/>
<evidence type="ECO:0000313" key="4">
    <source>
        <dbReference type="Proteomes" id="UP000653305"/>
    </source>
</evidence>
<dbReference type="Gene3D" id="1.20.1280.50">
    <property type="match status" value="1"/>
</dbReference>
<dbReference type="InterPro" id="IPR001810">
    <property type="entry name" value="F-box_dom"/>
</dbReference>
<organism evidence="3 4">
    <name type="scientific">Phtheirospermum japonicum</name>
    <dbReference type="NCBI Taxonomy" id="374723"/>
    <lineage>
        <taxon>Eukaryota</taxon>
        <taxon>Viridiplantae</taxon>
        <taxon>Streptophyta</taxon>
        <taxon>Embryophyta</taxon>
        <taxon>Tracheophyta</taxon>
        <taxon>Spermatophyta</taxon>
        <taxon>Magnoliopsida</taxon>
        <taxon>eudicotyledons</taxon>
        <taxon>Gunneridae</taxon>
        <taxon>Pentapetalae</taxon>
        <taxon>asterids</taxon>
        <taxon>lamiids</taxon>
        <taxon>Lamiales</taxon>
        <taxon>Orobanchaceae</taxon>
        <taxon>Orobanchaceae incertae sedis</taxon>
        <taxon>Phtheirospermum</taxon>
    </lineage>
</organism>
<dbReference type="EMBL" id="BMAC01000155">
    <property type="protein sequence ID" value="GFP87806.1"/>
    <property type="molecule type" value="Genomic_DNA"/>
</dbReference>
<evidence type="ECO:0000259" key="2">
    <source>
        <dbReference type="Pfam" id="PF03478"/>
    </source>
</evidence>
<dbReference type="Pfam" id="PF00646">
    <property type="entry name" value="F-box"/>
    <property type="match status" value="1"/>
</dbReference>
<dbReference type="InterPro" id="IPR051304">
    <property type="entry name" value="SCF_F-box_domain"/>
</dbReference>
<feature type="domain" description="KIB1-4 beta-propeller" evidence="2">
    <location>
        <begin position="81"/>
        <end position="377"/>
    </location>
</feature>
<gene>
    <name evidence="3" type="ORF">PHJA_000924300</name>
</gene>
<dbReference type="Proteomes" id="UP000653305">
    <property type="component" value="Unassembled WGS sequence"/>
</dbReference>
<evidence type="ECO:0000313" key="3">
    <source>
        <dbReference type="EMBL" id="GFP87806.1"/>
    </source>
</evidence>
<reference evidence="3" key="1">
    <citation type="submission" date="2020-07" db="EMBL/GenBank/DDBJ databases">
        <title>Ethylene signaling mediates host invasion by parasitic plants.</title>
        <authorList>
            <person name="Yoshida S."/>
        </authorList>
    </citation>
    <scope>NUCLEOTIDE SEQUENCE</scope>
    <source>
        <strain evidence="3">Okayama</strain>
    </source>
</reference>
<dbReference type="InterPro" id="IPR036047">
    <property type="entry name" value="F-box-like_dom_sf"/>
</dbReference>
<comment type="caution">
    <text evidence="3">The sequence shown here is derived from an EMBL/GenBank/DDBJ whole genome shotgun (WGS) entry which is preliminary data.</text>
</comment>
<dbReference type="AlphaFoldDB" id="A0A830BLY1"/>
<dbReference type="PANTHER" id="PTHR47123">
    <property type="entry name" value="F-BOX PROTEIN SKIP23"/>
    <property type="match status" value="1"/>
</dbReference>
<dbReference type="PANTHER" id="PTHR47123:SF6">
    <property type="entry name" value="F-BOX PROTEIN SKIP23-LIKE ISOFORM X1"/>
    <property type="match status" value="1"/>
</dbReference>
<dbReference type="SUPFAM" id="SSF81383">
    <property type="entry name" value="F-box domain"/>
    <property type="match status" value="1"/>
</dbReference>